<keyword evidence="8 14" id="KW-1133">Transmembrane helix</keyword>
<dbReference type="Pfam" id="PF07228">
    <property type="entry name" value="SpoIIE"/>
    <property type="match status" value="1"/>
</dbReference>
<comment type="caution">
    <text evidence="16">The sequence shown here is derived from an EMBL/GenBank/DDBJ whole genome shotgun (WGS) entry which is preliminary data.</text>
</comment>
<dbReference type="InterPro" id="IPR045768">
    <property type="entry name" value="SpoIIE_N"/>
</dbReference>
<feature type="transmembrane region" description="Helical" evidence="14">
    <location>
        <begin position="83"/>
        <end position="116"/>
    </location>
</feature>
<protein>
    <recommendedName>
        <fullName evidence="13">Stage II sporulation protein E</fullName>
        <ecNumber evidence="2">3.1.3.16</ecNumber>
    </recommendedName>
</protein>
<feature type="domain" description="PPM-type phosphatase" evidence="15">
    <location>
        <begin position="597"/>
        <end position="807"/>
    </location>
</feature>
<evidence type="ECO:0000256" key="7">
    <source>
        <dbReference type="ARBA" id="ARBA00022969"/>
    </source>
</evidence>
<evidence type="ECO:0000256" key="9">
    <source>
        <dbReference type="ARBA" id="ARBA00023136"/>
    </source>
</evidence>
<keyword evidence="17" id="KW-1185">Reference proteome</keyword>
<accession>A0AAJ1T0B2</accession>
<name>A0AAJ1T0B2_9BACI</name>
<dbReference type="GO" id="GO:0030435">
    <property type="term" value="P:sporulation resulting in formation of a cellular spore"/>
    <property type="evidence" value="ECO:0007669"/>
    <property type="project" value="UniProtKB-KW"/>
</dbReference>
<keyword evidence="5 16" id="KW-0378">Hydrolase</keyword>
<evidence type="ECO:0000256" key="4">
    <source>
        <dbReference type="ARBA" id="ARBA00022692"/>
    </source>
</evidence>
<feature type="transmembrane region" description="Helical" evidence="14">
    <location>
        <begin position="196"/>
        <end position="216"/>
    </location>
</feature>
<evidence type="ECO:0000313" key="17">
    <source>
        <dbReference type="Proteomes" id="UP001237207"/>
    </source>
</evidence>
<dbReference type="InterPro" id="IPR036457">
    <property type="entry name" value="PPM-type-like_dom_sf"/>
</dbReference>
<feature type="transmembrane region" description="Helical" evidence="14">
    <location>
        <begin position="228"/>
        <end position="252"/>
    </location>
</feature>
<feature type="transmembrane region" description="Helical" evidence="14">
    <location>
        <begin position="128"/>
        <end position="146"/>
    </location>
</feature>
<feature type="transmembrane region" description="Helical" evidence="14">
    <location>
        <begin position="282"/>
        <end position="299"/>
    </location>
</feature>
<keyword evidence="6" id="KW-0904">Protein phosphatase</keyword>
<dbReference type="GO" id="GO:0004722">
    <property type="term" value="F:protein serine/threonine phosphatase activity"/>
    <property type="evidence" value="ECO:0007669"/>
    <property type="project" value="UniProtKB-EC"/>
</dbReference>
<proteinExistence type="predicted"/>
<evidence type="ECO:0000256" key="11">
    <source>
        <dbReference type="ARBA" id="ARBA00048336"/>
    </source>
</evidence>
<evidence type="ECO:0000256" key="3">
    <source>
        <dbReference type="ARBA" id="ARBA00022475"/>
    </source>
</evidence>
<keyword evidence="7" id="KW-0749">Sporulation</keyword>
<dbReference type="FunFam" id="3.60.40.10:FF:000100">
    <property type="entry name" value="Stage II sporulation protein E"/>
    <property type="match status" value="1"/>
</dbReference>
<dbReference type="InterPro" id="IPR001932">
    <property type="entry name" value="PPM-type_phosphatase-like_dom"/>
</dbReference>
<dbReference type="Gene3D" id="3.60.40.10">
    <property type="entry name" value="PPM-type phosphatase domain"/>
    <property type="match status" value="1"/>
</dbReference>
<evidence type="ECO:0000256" key="2">
    <source>
        <dbReference type="ARBA" id="ARBA00013081"/>
    </source>
</evidence>
<evidence type="ECO:0000256" key="14">
    <source>
        <dbReference type="SAM" id="Phobius"/>
    </source>
</evidence>
<dbReference type="PANTHER" id="PTHR43156">
    <property type="entry name" value="STAGE II SPORULATION PROTEIN E-RELATED"/>
    <property type="match status" value="1"/>
</dbReference>
<evidence type="ECO:0000256" key="6">
    <source>
        <dbReference type="ARBA" id="ARBA00022912"/>
    </source>
</evidence>
<comment type="catalytic activity">
    <reaction evidence="10">
        <text>O-phospho-L-seryl-[protein] + H2O = L-seryl-[protein] + phosphate</text>
        <dbReference type="Rhea" id="RHEA:20629"/>
        <dbReference type="Rhea" id="RHEA-COMP:9863"/>
        <dbReference type="Rhea" id="RHEA-COMP:11604"/>
        <dbReference type="ChEBI" id="CHEBI:15377"/>
        <dbReference type="ChEBI" id="CHEBI:29999"/>
        <dbReference type="ChEBI" id="CHEBI:43474"/>
        <dbReference type="ChEBI" id="CHEBI:83421"/>
        <dbReference type="EC" id="3.1.3.16"/>
    </reaction>
</comment>
<evidence type="ECO:0000256" key="12">
    <source>
        <dbReference type="ARBA" id="ARBA00058752"/>
    </source>
</evidence>
<dbReference type="PANTHER" id="PTHR43156:SF2">
    <property type="entry name" value="STAGE II SPORULATION PROTEIN E"/>
    <property type="match status" value="1"/>
</dbReference>
<evidence type="ECO:0000256" key="10">
    <source>
        <dbReference type="ARBA" id="ARBA00047761"/>
    </source>
</evidence>
<dbReference type="NCBIfam" id="TIGR02865">
    <property type="entry name" value="spore_II_E"/>
    <property type="match status" value="1"/>
</dbReference>
<feature type="transmembrane region" description="Helical" evidence="14">
    <location>
        <begin position="258"/>
        <end position="275"/>
    </location>
</feature>
<dbReference type="Pfam" id="PF19732">
    <property type="entry name" value="SpoIIE_N"/>
    <property type="match status" value="1"/>
</dbReference>
<feature type="transmembrane region" description="Helical" evidence="14">
    <location>
        <begin position="35"/>
        <end position="52"/>
    </location>
</feature>
<feature type="transmembrane region" description="Helical" evidence="14">
    <location>
        <begin position="58"/>
        <end position="76"/>
    </location>
</feature>
<feature type="transmembrane region" description="Helical" evidence="14">
    <location>
        <begin position="158"/>
        <end position="176"/>
    </location>
</feature>
<dbReference type="EMBL" id="JAUSUC010000038">
    <property type="protein sequence ID" value="MDQ0216184.1"/>
    <property type="molecule type" value="Genomic_DNA"/>
</dbReference>
<dbReference type="EC" id="3.1.3.16" evidence="2"/>
<dbReference type="GO" id="GO:0005886">
    <property type="term" value="C:plasma membrane"/>
    <property type="evidence" value="ECO:0007669"/>
    <property type="project" value="UniProtKB-SubCell"/>
</dbReference>
<gene>
    <name evidence="16" type="ORF">J2S13_002622</name>
</gene>
<dbReference type="SMART" id="SM00332">
    <property type="entry name" value="PP2Cc"/>
    <property type="match status" value="1"/>
</dbReference>
<evidence type="ECO:0000256" key="8">
    <source>
        <dbReference type="ARBA" id="ARBA00022989"/>
    </source>
</evidence>
<evidence type="ECO:0000256" key="1">
    <source>
        <dbReference type="ARBA" id="ARBA00004651"/>
    </source>
</evidence>
<dbReference type="AlphaFoldDB" id="A0AAJ1T0B2"/>
<dbReference type="SMART" id="SM00331">
    <property type="entry name" value="PP2C_SIG"/>
    <property type="match status" value="1"/>
</dbReference>
<evidence type="ECO:0000259" key="15">
    <source>
        <dbReference type="PROSITE" id="PS51746"/>
    </source>
</evidence>
<dbReference type="SUPFAM" id="SSF81606">
    <property type="entry name" value="PP2C-like"/>
    <property type="match status" value="1"/>
</dbReference>
<dbReference type="InterPro" id="IPR052016">
    <property type="entry name" value="Bact_Sigma-Reg"/>
</dbReference>
<comment type="subcellular location">
    <subcellularLocation>
        <location evidence="1">Cell membrane</location>
        <topology evidence="1">Multi-pass membrane protein</topology>
    </subcellularLocation>
</comment>
<evidence type="ECO:0000256" key="5">
    <source>
        <dbReference type="ARBA" id="ARBA00022801"/>
    </source>
</evidence>
<comment type="function">
    <text evidence="12">Normally needed for pro-sigma E processing during sporulation but can be bypassed in vegetative cells. Activates SpoIIAA by dephosphorylation.</text>
</comment>
<dbReference type="RefSeq" id="WP_307258184.1">
    <property type="nucleotide sequence ID" value="NZ_JAUSUC010000038.1"/>
</dbReference>
<dbReference type="Proteomes" id="UP001237207">
    <property type="component" value="Unassembled WGS sequence"/>
</dbReference>
<reference evidence="16" key="1">
    <citation type="submission" date="2023-07" db="EMBL/GenBank/DDBJ databases">
        <title>Genomic Encyclopedia of Type Strains, Phase IV (KMG-IV): sequencing the most valuable type-strain genomes for metagenomic binning, comparative biology and taxonomic classification.</title>
        <authorList>
            <person name="Goeker M."/>
        </authorList>
    </citation>
    <scope>NUCLEOTIDE SEQUENCE</scope>
    <source>
        <strain evidence="16">DSM 23947</strain>
    </source>
</reference>
<dbReference type="InterPro" id="IPR014221">
    <property type="entry name" value="SpoII_E"/>
</dbReference>
<keyword evidence="9 14" id="KW-0472">Membrane</keyword>
<organism evidence="16 17">
    <name type="scientific">Oikeobacillus pervagus</name>
    <dbReference type="NCBI Taxonomy" id="1325931"/>
    <lineage>
        <taxon>Bacteria</taxon>
        <taxon>Bacillati</taxon>
        <taxon>Bacillota</taxon>
        <taxon>Bacilli</taxon>
        <taxon>Bacillales</taxon>
        <taxon>Bacillaceae</taxon>
        <taxon>Oikeobacillus</taxon>
    </lineage>
</organism>
<comment type="catalytic activity">
    <reaction evidence="11">
        <text>O-phospho-L-threonyl-[protein] + H2O = L-threonyl-[protein] + phosphate</text>
        <dbReference type="Rhea" id="RHEA:47004"/>
        <dbReference type="Rhea" id="RHEA-COMP:11060"/>
        <dbReference type="Rhea" id="RHEA-COMP:11605"/>
        <dbReference type="ChEBI" id="CHEBI:15377"/>
        <dbReference type="ChEBI" id="CHEBI:30013"/>
        <dbReference type="ChEBI" id="CHEBI:43474"/>
        <dbReference type="ChEBI" id="CHEBI:61977"/>
        <dbReference type="EC" id="3.1.3.16"/>
    </reaction>
</comment>
<keyword evidence="4 14" id="KW-0812">Transmembrane</keyword>
<dbReference type="PROSITE" id="PS51746">
    <property type="entry name" value="PPM_2"/>
    <property type="match status" value="1"/>
</dbReference>
<evidence type="ECO:0000256" key="13">
    <source>
        <dbReference type="ARBA" id="ARBA00074959"/>
    </source>
</evidence>
<sequence length="829" mass="92689">MERVEQNLMEPVSNVNLENTKVEVSRGLRRLSFKLESLLIQQGFALFLIGFLLGRALILSHLTPFALPFFAAVYMIRRDRAPIALIGLLAGSLTLSLENITYTFSITILFLISYRLSSKYFQKAELRALPFFVLFTTLTVKLLFIYVQHNQIITTYDLLMAGVEAGLTFILTLIFMQSIPLLSFNKRKRTLKTEEIVSLVILLASVMTGTIGWSLYGLSVEHIFSRYLVLVFAFIAGASVGSTVGVVTGLIFSLANVSSFYQMSLLAFAGLLGGLLREGKKVGTALGLIVATLLIGMYGEAEGSLTQSLYESAAAMFFLLLTPRSLTGKLAKHIPGTVEHSNEQQQYLRKMRDVTSNRVEQFASVFKALSNSFLKMHNGNEEDVEQRELDYFLSNVTEKTCQTCFKKEQCWAKNFHQTYEMMENIVYEVDHGNPNLSQRMSRELEKNCVKGQRVQEAIRQELTHYQANLKLKKQVYESRKLVADQLLGVSKVMGDFAMEIQRERENHYSQEEQIFEAMKIFDIEVENVEIYSLQEGNVDIDMVIPYTSGHGECEKLVAPMLSDILGETIVVQKEEHAGFPGGYCHATFRSAKAYVVESGVAHAAKGGGLVSGDSYSTIDLGSGKYAVAISDGMGNGERAHRESNETLSLLQKILKSGIEEKVAIKSVNSILALRTTDEIFSTLDLAIIDLQDATSKYLKIGSTPSFIKRGDKIIKVEASNLPIGILHDVEVDVVTEQLKAGDLLIMMSDGIFEGPKHVENYDVWMKRKISEIETSDPQEVADLLMEEVIRTRSGEIEDDMTVVVVKIQHNLPKWASIPVSKYKKEKQVS</sequence>
<evidence type="ECO:0000313" key="16">
    <source>
        <dbReference type="EMBL" id="MDQ0216184.1"/>
    </source>
</evidence>
<keyword evidence="3" id="KW-1003">Cell membrane</keyword>